<accession>A0ABS5ZJC0</accession>
<name>A0ABS5ZJC0_9GAMM</name>
<dbReference type="RefSeq" id="WP_215822259.1">
    <property type="nucleotide sequence ID" value="NZ_JAGSOY010000128.1"/>
</dbReference>
<evidence type="ECO:0008006" key="3">
    <source>
        <dbReference type="Google" id="ProtNLM"/>
    </source>
</evidence>
<proteinExistence type="predicted"/>
<dbReference type="EMBL" id="JAGSOY010000128">
    <property type="protein sequence ID" value="MBU2713983.1"/>
    <property type="molecule type" value="Genomic_DNA"/>
</dbReference>
<comment type="caution">
    <text evidence="1">The sequence shown here is derived from an EMBL/GenBank/DDBJ whole genome shotgun (WGS) entry which is preliminary data.</text>
</comment>
<sequence length="168" mass="19514">MKYLYLVIILFYSQTIIAENIFIVSGENWGFIFNSPKLETHRDGISETGYQFQASSREGFIVSGFVEPALGKGRSPEECKSFYWSKALRNPNILRDTITTVKGGHFSIVNYLVDVEYKAKRYIQANTNYYGFREGKCIDVHVSQIFPFSKDIDFSNLLEFGKTFRYYR</sequence>
<evidence type="ECO:0000313" key="1">
    <source>
        <dbReference type="EMBL" id="MBU2713983.1"/>
    </source>
</evidence>
<evidence type="ECO:0000313" key="2">
    <source>
        <dbReference type="Proteomes" id="UP000690515"/>
    </source>
</evidence>
<gene>
    <name evidence="1" type="ORF">KCG35_23285</name>
</gene>
<dbReference type="Proteomes" id="UP000690515">
    <property type="component" value="Unassembled WGS sequence"/>
</dbReference>
<keyword evidence="2" id="KW-1185">Reference proteome</keyword>
<organism evidence="1 2">
    <name type="scientific">Zooshikella harenae</name>
    <dbReference type="NCBI Taxonomy" id="2827238"/>
    <lineage>
        <taxon>Bacteria</taxon>
        <taxon>Pseudomonadati</taxon>
        <taxon>Pseudomonadota</taxon>
        <taxon>Gammaproteobacteria</taxon>
        <taxon>Oceanospirillales</taxon>
        <taxon>Zooshikellaceae</taxon>
        <taxon>Zooshikella</taxon>
    </lineage>
</organism>
<protein>
    <recommendedName>
        <fullName evidence="3">DUF4105 domain-containing protein</fullName>
    </recommendedName>
</protein>
<reference evidence="1 2" key="1">
    <citation type="submission" date="2021-04" db="EMBL/GenBank/DDBJ databases">
        <authorList>
            <person name="Pira H."/>
            <person name="Risdian C."/>
            <person name="Wink J."/>
        </authorList>
    </citation>
    <scope>NUCLEOTIDE SEQUENCE [LARGE SCALE GENOMIC DNA]</scope>
    <source>
        <strain evidence="1 2">WH53</strain>
    </source>
</reference>